<keyword evidence="2" id="KW-0520">NAD</keyword>
<evidence type="ECO:0000313" key="4">
    <source>
        <dbReference type="EMBL" id="CDZ54106.1"/>
    </source>
</evidence>
<organism evidence="4 5">
    <name type="scientific">Neorhizobium galegae bv. officinalis</name>
    <dbReference type="NCBI Taxonomy" id="323656"/>
    <lineage>
        <taxon>Bacteria</taxon>
        <taxon>Pseudomonadati</taxon>
        <taxon>Pseudomonadota</taxon>
        <taxon>Alphaproteobacteria</taxon>
        <taxon>Hyphomicrobiales</taxon>
        <taxon>Rhizobiaceae</taxon>
        <taxon>Rhizobium/Agrobacterium group</taxon>
        <taxon>Neorhizobium</taxon>
    </lineage>
</organism>
<dbReference type="SUPFAM" id="SSF51735">
    <property type="entry name" value="NAD(P)-binding Rossmann-fold domains"/>
    <property type="match status" value="1"/>
</dbReference>
<dbReference type="RefSeq" id="WP_046638070.1">
    <property type="nucleotide sequence ID" value="NZ_CCRK01000019.1"/>
</dbReference>
<gene>
    <name evidence="4" type="ORF">NGAL_HAMBI1189_53380</name>
</gene>
<dbReference type="GO" id="GO:0016491">
    <property type="term" value="F:oxidoreductase activity"/>
    <property type="evidence" value="ECO:0007669"/>
    <property type="project" value="UniProtKB-KW"/>
</dbReference>
<feature type="domain" description="D-isomer specific 2-hydroxyacid dehydrogenase NAD-binding" evidence="3">
    <location>
        <begin position="106"/>
        <end position="281"/>
    </location>
</feature>
<dbReference type="Gene3D" id="3.40.50.720">
    <property type="entry name" value="NAD(P)-binding Rossmann-like Domain"/>
    <property type="match status" value="2"/>
</dbReference>
<keyword evidence="1" id="KW-0560">Oxidoreductase</keyword>
<sequence length="316" mass="34486">MPAKHPVVVDLKFERREIDAALASAFTGRTVLHASDPGVDISEARYAVIWKPDPDLFQRAPKLEVLFSGGAGVDYILTMPGLPDIPIVRFVDESLTTRMSEWVVLQALSHLRQVLAYLGQQRERQWRELSQPEAKDLTVGVMGLGVLGQDAVRKLKIMGFDVIGWSRSKKTIEGVETFDGGELDAFLARTDILVGLLPLTPETRGIFNASLFAKLRQSGALGKPVFINAGRGGSQVESDLVAALDNGVLGGASLDVFEKEPLGADSPLWTKDNVIITPHAASASDVRALFRNAETQMERYEAGDPLQHVVDRRAGY</sequence>
<evidence type="ECO:0000313" key="5">
    <source>
        <dbReference type="Proteomes" id="UP000039660"/>
    </source>
</evidence>
<dbReference type="InterPro" id="IPR006140">
    <property type="entry name" value="D-isomer_DH_NAD-bd"/>
</dbReference>
<dbReference type="InterPro" id="IPR036291">
    <property type="entry name" value="NAD(P)-bd_dom_sf"/>
</dbReference>
<protein>
    <submittedName>
        <fullName evidence="4">D-isomer specific 2-hydroxyacid dehydrogenase NAD-binding protein</fullName>
    </submittedName>
</protein>
<name>A0A0T7H3L4_NEOGA</name>
<evidence type="ECO:0000259" key="3">
    <source>
        <dbReference type="Pfam" id="PF02826"/>
    </source>
</evidence>
<dbReference type="AlphaFoldDB" id="A0A0T7H3L4"/>
<dbReference type="EMBL" id="CCRK01000019">
    <property type="protein sequence ID" value="CDZ54106.1"/>
    <property type="molecule type" value="Genomic_DNA"/>
</dbReference>
<proteinExistence type="predicted"/>
<dbReference type="PANTHER" id="PTHR43333:SF1">
    <property type="entry name" value="D-ISOMER SPECIFIC 2-HYDROXYACID DEHYDROGENASE NAD-BINDING DOMAIN-CONTAINING PROTEIN"/>
    <property type="match status" value="1"/>
</dbReference>
<accession>A0A0T7H3L4</accession>
<reference evidence="4 5" key="1">
    <citation type="submission" date="2014-08" db="EMBL/GenBank/DDBJ databases">
        <authorList>
            <person name="Chen Y.-H."/>
        </authorList>
    </citation>
    <scope>NUCLEOTIDE SEQUENCE [LARGE SCALE GENOMIC DNA]</scope>
</reference>
<evidence type="ECO:0000256" key="1">
    <source>
        <dbReference type="ARBA" id="ARBA00023002"/>
    </source>
</evidence>
<dbReference type="Pfam" id="PF02826">
    <property type="entry name" value="2-Hacid_dh_C"/>
    <property type="match status" value="1"/>
</dbReference>
<dbReference type="Proteomes" id="UP000039660">
    <property type="component" value="Unassembled WGS sequence"/>
</dbReference>
<dbReference type="CDD" id="cd12164">
    <property type="entry name" value="GDH_like_2"/>
    <property type="match status" value="1"/>
</dbReference>
<dbReference type="GO" id="GO:0051287">
    <property type="term" value="F:NAD binding"/>
    <property type="evidence" value="ECO:0007669"/>
    <property type="project" value="InterPro"/>
</dbReference>
<dbReference type="PANTHER" id="PTHR43333">
    <property type="entry name" value="2-HACID_DH_C DOMAIN-CONTAINING PROTEIN"/>
    <property type="match status" value="1"/>
</dbReference>
<evidence type="ECO:0000256" key="2">
    <source>
        <dbReference type="ARBA" id="ARBA00023027"/>
    </source>
</evidence>